<evidence type="ECO:0000256" key="1">
    <source>
        <dbReference type="ARBA" id="ARBA00005417"/>
    </source>
</evidence>
<evidence type="ECO:0000313" key="6">
    <source>
        <dbReference type="EMBL" id="QMS85660.1"/>
    </source>
</evidence>
<dbReference type="EMBL" id="CP048914">
    <property type="protein sequence ID" value="QMS85660.1"/>
    <property type="molecule type" value="Genomic_DNA"/>
</dbReference>
<gene>
    <name evidence="6" type="ORF">G4Z02_07855</name>
</gene>
<dbReference type="InterPro" id="IPR003593">
    <property type="entry name" value="AAA+_ATPase"/>
</dbReference>
<dbReference type="GO" id="GO:0016887">
    <property type="term" value="F:ATP hydrolysis activity"/>
    <property type="evidence" value="ECO:0007669"/>
    <property type="project" value="InterPro"/>
</dbReference>
<dbReference type="PANTHER" id="PTHR42711:SF5">
    <property type="entry name" value="ABC TRANSPORTER ATP-BINDING PROTEIN NATA"/>
    <property type="match status" value="1"/>
</dbReference>
<dbReference type="PROSITE" id="PS50893">
    <property type="entry name" value="ABC_TRANSPORTER_2"/>
    <property type="match status" value="1"/>
</dbReference>
<evidence type="ECO:0000256" key="3">
    <source>
        <dbReference type="ARBA" id="ARBA00022741"/>
    </source>
</evidence>
<name>A0A7L7KS60_9MOLU</name>
<dbReference type="CDD" id="cd03230">
    <property type="entry name" value="ABC_DR_subfamily_A"/>
    <property type="match status" value="1"/>
</dbReference>
<protein>
    <submittedName>
        <fullName evidence="6">ABC transporter ATP-binding protein</fullName>
    </submittedName>
</protein>
<dbReference type="InterPro" id="IPR050763">
    <property type="entry name" value="ABC_transporter_ATP-binding"/>
</dbReference>
<dbReference type="InterPro" id="IPR003439">
    <property type="entry name" value="ABC_transporter-like_ATP-bd"/>
</dbReference>
<feature type="domain" description="ABC transporter" evidence="5">
    <location>
        <begin position="2"/>
        <end position="228"/>
    </location>
</feature>
<evidence type="ECO:0000259" key="5">
    <source>
        <dbReference type="PROSITE" id="PS50893"/>
    </source>
</evidence>
<dbReference type="Gene3D" id="3.40.50.300">
    <property type="entry name" value="P-loop containing nucleotide triphosphate hydrolases"/>
    <property type="match status" value="1"/>
</dbReference>
<dbReference type="RefSeq" id="WP_258877463.1">
    <property type="nucleotide sequence ID" value="NZ_CP048914.1"/>
</dbReference>
<proteinExistence type="inferred from homology"/>
<keyword evidence="2" id="KW-0813">Transport</keyword>
<organism evidence="6 7">
    <name type="scientific">Candidatus Xianfuyuplasma coldseepsis</name>
    <dbReference type="NCBI Taxonomy" id="2782163"/>
    <lineage>
        <taxon>Bacteria</taxon>
        <taxon>Bacillati</taxon>
        <taxon>Mycoplasmatota</taxon>
        <taxon>Mollicutes</taxon>
        <taxon>Candidatus Izemoplasmatales</taxon>
        <taxon>Candidatus Izemoplasmataceae</taxon>
        <taxon>Candidatus Xianfuyuplasma</taxon>
    </lineage>
</organism>
<comment type="similarity">
    <text evidence="1">Belongs to the ABC transporter superfamily.</text>
</comment>
<dbReference type="PROSITE" id="PS00211">
    <property type="entry name" value="ABC_TRANSPORTER_1"/>
    <property type="match status" value="1"/>
</dbReference>
<dbReference type="Pfam" id="PF00005">
    <property type="entry name" value="ABC_tran"/>
    <property type="match status" value="1"/>
</dbReference>
<dbReference type="Proteomes" id="UP000514720">
    <property type="component" value="Chromosome"/>
</dbReference>
<evidence type="ECO:0000256" key="2">
    <source>
        <dbReference type="ARBA" id="ARBA00022448"/>
    </source>
</evidence>
<dbReference type="SMART" id="SM00382">
    <property type="entry name" value="AAA"/>
    <property type="match status" value="1"/>
</dbReference>
<dbReference type="SUPFAM" id="SSF52540">
    <property type="entry name" value="P-loop containing nucleoside triphosphate hydrolases"/>
    <property type="match status" value="1"/>
</dbReference>
<dbReference type="GO" id="GO:0005524">
    <property type="term" value="F:ATP binding"/>
    <property type="evidence" value="ECO:0007669"/>
    <property type="project" value="UniProtKB-KW"/>
</dbReference>
<reference evidence="6 7" key="1">
    <citation type="submission" date="2020-02" db="EMBL/GenBank/DDBJ databases">
        <authorList>
            <person name="Zheng R.K."/>
            <person name="Sun C.M."/>
        </authorList>
    </citation>
    <scope>NUCLEOTIDE SEQUENCE [LARGE SCALE GENOMIC DNA]</scope>
    <source>
        <strain evidence="7">zrk13</strain>
    </source>
</reference>
<evidence type="ECO:0000313" key="7">
    <source>
        <dbReference type="Proteomes" id="UP000514720"/>
    </source>
</evidence>
<keyword evidence="4 6" id="KW-0067">ATP-binding</keyword>
<keyword evidence="7" id="KW-1185">Reference proteome</keyword>
<keyword evidence="3" id="KW-0547">Nucleotide-binding</keyword>
<accession>A0A7L7KS60</accession>
<dbReference type="AlphaFoldDB" id="A0A7L7KS60"/>
<dbReference type="PANTHER" id="PTHR42711">
    <property type="entry name" value="ABC TRANSPORTER ATP-BINDING PROTEIN"/>
    <property type="match status" value="1"/>
</dbReference>
<dbReference type="InterPro" id="IPR027417">
    <property type="entry name" value="P-loop_NTPase"/>
</dbReference>
<sequence length="295" mass="33362">MIKLEALTKYYNKNARGILDVSLDIKEGEIFGFIGPNGAGKSTTVRTLLNLIFPTSGSATINNLDIIKDTVEIRQLVGYIPSEVHFYGDMIVKDFLDYAVGFHGEIDREYLQYLIDKLELDTSRRMDALSFGNKKKVAIIQALAARPKILILDEPTSGLDPLMQNTFFGLVEEERKRGVTVFFSSHILSEVQRICDRVGIIKEGKVIKVETVEDIMETRAKKVRLKTTSTLPSNKYITNIKQINGTVTFVFTGKVPELLELIKSLDISDITITEPTLEEIFMHYYEKEDTDEATH</sequence>
<dbReference type="KEGG" id="xcl:G4Z02_07855"/>
<evidence type="ECO:0000256" key="4">
    <source>
        <dbReference type="ARBA" id="ARBA00022840"/>
    </source>
</evidence>
<dbReference type="InterPro" id="IPR017871">
    <property type="entry name" value="ABC_transporter-like_CS"/>
</dbReference>